<dbReference type="GO" id="GO:0003951">
    <property type="term" value="F:NAD+ kinase activity"/>
    <property type="evidence" value="ECO:0007669"/>
    <property type="project" value="InterPro"/>
</dbReference>
<dbReference type="InterPro" id="IPR017437">
    <property type="entry name" value="ATP-NAD_kinase_PpnK-typ_C"/>
</dbReference>
<name>A0A1I8FHY6_9PLAT</name>
<feature type="region of interest" description="Disordered" evidence="1">
    <location>
        <begin position="16"/>
        <end position="39"/>
    </location>
</feature>
<dbReference type="GO" id="GO:0019674">
    <property type="term" value="P:NAD+ metabolic process"/>
    <property type="evidence" value="ECO:0007669"/>
    <property type="project" value="InterPro"/>
</dbReference>
<evidence type="ECO:0000256" key="1">
    <source>
        <dbReference type="SAM" id="MobiDB-lite"/>
    </source>
</evidence>
<feature type="transmembrane region" description="Helical" evidence="2">
    <location>
        <begin position="183"/>
        <end position="201"/>
    </location>
</feature>
<feature type="compositionally biased region" description="Basic residues" evidence="1">
    <location>
        <begin position="20"/>
        <end position="29"/>
    </location>
</feature>
<keyword evidence="2" id="KW-0812">Transmembrane</keyword>
<accession>A0A1I8FHY6</accession>
<dbReference type="AlphaFoldDB" id="A0A1I8FHY6"/>
<dbReference type="Proteomes" id="UP000095280">
    <property type="component" value="Unplaced"/>
</dbReference>
<proteinExistence type="predicted"/>
<dbReference type="Gene3D" id="2.60.200.30">
    <property type="entry name" value="Probable inorganic polyphosphate/atp-NAD kinase, domain 2"/>
    <property type="match status" value="1"/>
</dbReference>
<evidence type="ECO:0000313" key="4">
    <source>
        <dbReference type="WBParaSite" id="maker-unitig_35669-snap-gene-0.2-mRNA-1"/>
    </source>
</evidence>
<keyword evidence="2" id="KW-0472">Membrane</keyword>
<keyword evidence="3" id="KW-1185">Reference proteome</keyword>
<dbReference type="WBParaSite" id="maker-unitig_35669-snap-gene-0.2-mRNA-1">
    <property type="protein sequence ID" value="maker-unitig_35669-snap-gene-0.2-mRNA-1"/>
    <property type="gene ID" value="maker-unitig_35669-snap-gene-0.2"/>
</dbReference>
<protein>
    <submittedName>
        <fullName evidence="4">Uncharacterized protein</fullName>
    </submittedName>
</protein>
<evidence type="ECO:0000313" key="3">
    <source>
        <dbReference type="Proteomes" id="UP000095280"/>
    </source>
</evidence>
<keyword evidence="2" id="KW-1133">Transmembrane helix</keyword>
<organism evidence="3 4">
    <name type="scientific">Macrostomum lignano</name>
    <dbReference type="NCBI Taxonomy" id="282301"/>
    <lineage>
        <taxon>Eukaryota</taxon>
        <taxon>Metazoa</taxon>
        <taxon>Spiralia</taxon>
        <taxon>Lophotrochozoa</taxon>
        <taxon>Platyhelminthes</taxon>
        <taxon>Rhabditophora</taxon>
        <taxon>Macrostomorpha</taxon>
        <taxon>Macrostomida</taxon>
        <taxon>Macrostomidae</taxon>
        <taxon>Macrostomum</taxon>
    </lineage>
</organism>
<sequence length="253" mass="27956">MRSRLACTLHKAAVATTEKKQHRLRHGGRGQHDSSVGAGSTASPYLSAFVKLSASDSAASTGITVRLAECARSNAWVSFDGRDRQELLPGDHVAITTSEYMVPSISARSPAAGLVQRFSRMLPLECALVAESPAIFHAANTRLTRLLQLLVPLRKLLSQDGHSANADLVAARKSSFGPSRICGLAMCIAGVPSNLAAFLVLRRQAKMRYNTRFYLWRPDAMPVFEKMDHMIWRHWSWLPRLYINSHALCLCMQ</sequence>
<evidence type="ECO:0000256" key="2">
    <source>
        <dbReference type="SAM" id="Phobius"/>
    </source>
</evidence>
<reference evidence="4" key="1">
    <citation type="submission" date="2016-11" db="UniProtKB">
        <authorList>
            <consortium name="WormBaseParasite"/>
        </authorList>
    </citation>
    <scope>IDENTIFICATION</scope>
</reference>